<dbReference type="Gene3D" id="3.40.50.300">
    <property type="entry name" value="P-loop containing nucleotide triphosphate hydrolases"/>
    <property type="match status" value="3"/>
</dbReference>
<evidence type="ECO:0000256" key="5">
    <source>
        <dbReference type="ARBA" id="ARBA00022840"/>
    </source>
</evidence>
<sequence length="1223" mass="143373">MKSQVIHEFGKVKVYSPYKFYESQERISKAIIKSFSESENALLESPTGTGKSLAILCSSLSWLKNEKIKNRSFLKKKTKDHKEQEQEKEQEQVQEQEEQEEQEEEIKIKIEKGLEIDKGKESTKPIKNKRTKESGNSDEIAIIEEIKPKTKKEENVIKINKNENKKEQEKENEETDYNLYKAVGDNTNKILPKIYICSHTHLQIKQLARELKKTGFLPKMCTLGSRKQYCVNDEANKSENIALACSTLKRNKSCQYWMNFKKNSLNYARCDIHDSIWDIEDLQKWCKPKKICPYYVAFNLRDQADIIFSPYQYLIDPIVRNTMRFSLDGQLVIIDEAHNIENCARESFCLKIDLLDLWMVNQEFLRYEKLYQNKQQVKIFYYLRELIQKIQGFMKDSAGFLKTDRYGNKQAVWNENIIELFSKSGITLKKLKFLYYLYRALFKHSGKNITRLPLVTNEDYKNNYIKPDLMPGDQEKSRDFQQNKQTMDKNGNQIGAILLENDNNEDEGKKEKEIEKEIKIKIENEIKIKIEIEKDEDEDEDDEEKEKNEEGQNHDDSKLPILSTKATFAFENIFNSIICALLNPKKFAVCLREFEIKNEKNTKSQNIDEKQTNTSLELNVWCLHPGLAMKSAFGNIKSLVLTSGTLSPMGCYEGELSLKFPTKLECNHVIDMKRQVLVGNIPEYQGSELKLTFQNSKSENTKRLLGNLIYEYCQNVPKGILVFFPSYSRLNSMRYFWQSNGTIARIKKLKYVFFEPKGSGKKFKTLIEKFQRQIRSNKKNGCIFFAVCRGKVSEGIDFSNDNARAVLILGIPFPSISDLEIQQKKLFNTKYQDRFNLISGGQWYLLQAFRATNQALGRCIRHKYDHGAIVLVDSRYQSGDFNYLTKWIRSDFNFWDNGKTALSSAQLFFKKLKENPINQPYHERIVPIVSRKRETGKWSKFQQSKRYRKNFKQEQPVQYQEFQKKKKLNNKWNGKKTKQNFFSWEKCGFTFSKKATTKKTVNNNKSQNNQNKLKLENNSQIQKHDTKNLKNSINNSKVGNSQKNSNYDNKNKNNHNNTITNNNNNNTNNNNNNNKNNKNNNKNNNNNNHDHNHNHNNNNNNTFYLIKEEKKNNLTPVNIKKDLVRPYTDHLSCLNCSKVFFSWNNKTQLKSKSFQFNGFNQFFWSLTNLNQDSLKIKLDPNKQKERTNSWNYFNISCFCGMKLGIKVGITDEICLFQSKIIKK</sequence>
<dbReference type="SUPFAM" id="SSF52540">
    <property type="entry name" value="P-loop containing nucleoside triphosphate hydrolases"/>
    <property type="match status" value="2"/>
</dbReference>
<comment type="caution">
    <text evidence="11">The sequence shown here is derived from an EMBL/GenBank/DDBJ whole genome shotgun (WGS) entry which is preliminary data.</text>
</comment>
<protein>
    <submittedName>
        <fullName evidence="11">Fanconi anemia group j protein</fullName>
    </submittedName>
</protein>
<dbReference type="InterPro" id="IPR027417">
    <property type="entry name" value="P-loop_NTPase"/>
</dbReference>
<feature type="compositionally biased region" description="Low complexity" evidence="9">
    <location>
        <begin position="998"/>
        <end position="1020"/>
    </location>
</feature>
<keyword evidence="2" id="KW-0547">Nucleotide-binding</keyword>
<dbReference type="Pfam" id="PF13307">
    <property type="entry name" value="Helicase_C_2"/>
    <property type="match status" value="1"/>
</dbReference>
<feature type="region of interest" description="Disordered" evidence="9">
    <location>
        <begin position="998"/>
        <end position="1098"/>
    </location>
</feature>
<evidence type="ECO:0000256" key="9">
    <source>
        <dbReference type="SAM" id="MobiDB-lite"/>
    </source>
</evidence>
<evidence type="ECO:0000256" key="1">
    <source>
        <dbReference type="ARBA" id="ARBA00022723"/>
    </source>
</evidence>
<evidence type="ECO:0000313" key="12">
    <source>
        <dbReference type="Proteomes" id="UP001150062"/>
    </source>
</evidence>
<feature type="region of interest" description="Disordered" evidence="9">
    <location>
        <begin position="75"/>
        <end position="110"/>
    </location>
</feature>
<reference evidence="11" key="1">
    <citation type="submission" date="2022-08" db="EMBL/GenBank/DDBJ databases">
        <title>Novel sulfate-reducing endosymbionts in the free-living metamonad Anaeramoeba.</title>
        <authorList>
            <person name="Jerlstrom-Hultqvist J."/>
            <person name="Cepicka I."/>
            <person name="Gallot-Lavallee L."/>
            <person name="Salas-Leiva D."/>
            <person name="Curtis B.A."/>
            <person name="Zahonova K."/>
            <person name="Pipaliya S."/>
            <person name="Dacks J."/>
            <person name="Roger A.J."/>
        </authorList>
    </citation>
    <scope>NUCLEOTIDE SEQUENCE</scope>
    <source>
        <strain evidence="11">Schooner1</strain>
    </source>
</reference>
<keyword evidence="12" id="KW-1185">Reference proteome</keyword>
<feature type="compositionally biased region" description="Basic and acidic residues" evidence="9">
    <location>
        <begin position="545"/>
        <end position="558"/>
    </location>
</feature>
<evidence type="ECO:0000256" key="8">
    <source>
        <dbReference type="ARBA" id="ARBA00023235"/>
    </source>
</evidence>
<keyword evidence="3" id="KW-0378">Hydrolase</keyword>
<dbReference type="InterPro" id="IPR010614">
    <property type="entry name" value="RAD3-like_helicase_DEAD"/>
</dbReference>
<evidence type="ECO:0000256" key="2">
    <source>
        <dbReference type="ARBA" id="ARBA00022741"/>
    </source>
</evidence>
<dbReference type="InterPro" id="IPR014013">
    <property type="entry name" value="Helic_SF1/SF2_ATP-bd_DinG/Rad3"/>
</dbReference>
<name>A0ABQ8XI40_9EUKA</name>
<keyword evidence="1" id="KW-0479">Metal-binding</keyword>
<keyword evidence="4" id="KW-0347">Helicase</keyword>
<gene>
    <name evidence="11" type="ORF">M0813_04832</name>
</gene>
<feature type="compositionally biased region" description="Acidic residues" evidence="9">
    <location>
        <begin position="92"/>
        <end position="104"/>
    </location>
</feature>
<dbReference type="PANTHER" id="PTHR11472:SF47">
    <property type="entry name" value="FANCONI ANEMIA GROUP J PROTEIN"/>
    <property type="match status" value="1"/>
</dbReference>
<evidence type="ECO:0000256" key="7">
    <source>
        <dbReference type="ARBA" id="ARBA00023014"/>
    </source>
</evidence>
<evidence type="ECO:0000313" key="11">
    <source>
        <dbReference type="EMBL" id="KAJ6232313.1"/>
    </source>
</evidence>
<proteinExistence type="predicted"/>
<dbReference type="PROSITE" id="PS51193">
    <property type="entry name" value="HELICASE_ATP_BIND_2"/>
    <property type="match status" value="1"/>
</dbReference>
<evidence type="ECO:0000256" key="6">
    <source>
        <dbReference type="ARBA" id="ARBA00023004"/>
    </source>
</evidence>
<feature type="region of interest" description="Disordered" evidence="9">
    <location>
        <begin position="532"/>
        <end position="558"/>
    </location>
</feature>
<dbReference type="InterPro" id="IPR014001">
    <property type="entry name" value="Helicase_ATP-bd"/>
</dbReference>
<dbReference type="PANTHER" id="PTHR11472">
    <property type="entry name" value="DNA REPAIR DEAD HELICASE RAD3/XP-D SUBFAMILY MEMBER"/>
    <property type="match status" value="1"/>
</dbReference>
<dbReference type="Pfam" id="PF06733">
    <property type="entry name" value="DEAD_2"/>
    <property type="match status" value="1"/>
</dbReference>
<dbReference type="EMBL" id="JAOAOG010000292">
    <property type="protein sequence ID" value="KAJ6232313.1"/>
    <property type="molecule type" value="Genomic_DNA"/>
</dbReference>
<evidence type="ECO:0000259" key="10">
    <source>
        <dbReference type="PROSITE" id="PS51193"/>
    </source>
</evidence>
<keyword evidence="6" id="KW-0408">Iron</keyword>
<feature type="compositionally biased region" description="Polar residues" evidence="9">
    <location>
        <begin position="1029"/>
        <end position="1048"/>
    </location>
</feature>
<evidence type="ECO:0000256" key="3">
    <source>
        <dbReference type="ARBA" id="ARBA00022801"/>
    </source>
</evidence>
<dbReference type="CDD" id="cd18788">
    <property type="entry name" value="SF2_C_XPD"/>
    <property type="match status" value="1"/>
</dbReference>
<organism evidence="11 12">
    <name type="scientific">Anaeramoeba flamelloides</name>
    <dbReference type="NCBI Taxonomy" id="1746091"/>
    <lineage>
        <taxon>Eukaryota</taxon>
        <taxon>Metamonada</taxon>
        <taxon>Anaeramoebidae</taxon>
        <taxon>Anaeramoeba</taxon>
    </lineage>
</organism>
<feature type="compositionally biased region" description="Acidic residues" evidence="9">
    <location>
        <begin position="533"/>
        <end position="544"/>
    </location>
</feature>
<dbReference type="InterPro" id="IPR006555">
    <property type="entry name" value="ATP-dep_Helicase_C"/>
</dbReference>
<accession>A0ABQ8XI40</accession>
<dbReference type="Proteomes" id="UP001150062">
    <property type="component" value="Unassembled WGS sequence"/>
</dbReference>
<keyword evidence="5" id="KW-0067">ATP-binding</keyword>
<feature type="compositionally biased region" description="Low complexity" evidence="9">
    <location>
        <begin position="1054"/>
        <end position="1087"/>
    </location>
</feature>
<dbReference type="SMART" id="SM00488">
    <property type="entry name" value="DEXDc2"/>
    <property type="match status" value="1"/>
</dbReference>
<keyword evidence="7" id="KW-0411">Iron-sulfur</keyword>
<dbReference type="InterPro" id="IPR045028">
    <property type="entry name" value="DinG/Rad3-like"/>
</dbReference>
<feature type="compositionally biased region" description="Basic and acidic residues" evidence="9">
    <location>
        <begin position="80"/>
        <end position="91"/>
    </location>
</feature>
<dbReference type="InterPro" id="IPR006554">
    <property type="entry name" value="Helicase-like_DEXD_c2"/>
</dbReference>
<dbReference type="SMART" id="SM00491">
    <property type="entry name" value="HELICc2"/>
    <property type="match status" value="1"/>
</dbReference>
<evidence type="ECO:0000256" key="4">
    <source>
        <dbReference type="ARBA" id="ARBA00022806"/>
    </source>
</evidence>
<dbReference type="SMART" id="SM00487">
    <property type="entry name" value="DEXDc"/>
    <property type="match status" value="1"/>
</dbReference>
<keyword evidence="8" id="KW-0413">Isomerase</keyword>
<feature type="domain" description="Helicase ATP-binding" evidence="10">
    <location>
        <begin position="10"/>
        <end position="387"/>
    </location>
</feature>